<evidence type="ECO:0000256" key="1">
    <source>
        <dbReference type="SAM" id="MobiDB-lite"/>
    </source>
</evidence>
<protein>
    <submittedName>
        <fullName evidence="2">Uncharacterized protein</fullName>
    </submittedName>
</protein>
<name>A0A0E9XR31_ANGAN</name>
<proteinExistence type="predicted"/>
<accession>A0A0E9XR31</accession>
<reference evidence="2" key="2">
    <citation type="journal article" date="2015" name="Fish Shellfish Immunol.">
        <title>Early steps in the European eel (Anguilla anguilla)-Vibrio vulnificus interaction in the gills: Role of the RtxA13 toxin.</title>
        <authorList>
            <person name="Callol A."/>
            <person name="Pajuelo D."/>
            <person name="Ebbesson L."/>
            <person name="Teles M."/>
            <person name="MacKenzie S."/>
            <person name="Amaro C."/>
        </authorList>
    </citation>
    <scope>NUCLEOTIDE SEQUENCE</scope>
</reference>
<evidence type="ECO:0000313" key="2">
    <source>
        <dbReference type="EMBL" id="JAI04867.1"/>
    </source>
</evidence>
<reference evidence="2" key="1">
    <citation type="submission" date="2014-11" db="EMBL/GenBank/DDBJ databases">
        <authorList>
            <person name="Amaro Gonzalez C."/>
        </authorList>
    </citation>
    <scope>NUCLEOTIDE SEQUENCE</scope>
</reference>
<organism evidence="2">
    <name type="scientific">Anguilla anguilla</name>
    <name type="common">European freshwater eel</name>
    <name type="synonym">Muraena anguilla</name>
    <dbReference type="NCBI Taxonomy" id="7936"/>
    <lineage>
        <taxon>Eukaryota</taxon>
        <taxon>Metazoa</taxon>
        <taxon>Chordata</taxon>
        <taxon>Craniata</taxon>
        <taxon>Vertebrata</taxon>
        <taxon>Euteleostomi</taxon>
        <taxon>Actinopterygii</taxon>
        <taxon>Neopterygii</taxon>
        <taxon>Teleostei</taxon>
        <taxon>Anguilliformes</taxon>
        <taxon>Anguillidae</taxon>
        <taxon>Anguilla</taxon>
    </lineage>
</organism>
<sequence>MSILPTPPPSVRAIKRGDTFT</sequence>
<dbReference type="EMBL" id="GBXM01003711">
    <property type="protein sequence ID" value="JAI04867.1"/>
    <property type="molecule type" value="Transcribed_RNA"/>
</dbReference>
<dbReference type="AlphaFoldDB" id="A0A0E9XR31"/>
<feature type="region of interest" description="Disordered" evidence="1">
    <location>
        <begin position="1"/>
        <end position="21"/>
    </location>
</feature>
<feature type="compositionally biased region" description="Pro residues" evidence="1">
    <location>
        <begin position="1"/>
        <end position="10"/>
    </location>
</feature>